<dbReference type="GO" id="GO:0140581">
    <property type="term" value="F:P-type monovalent copper transporter activity"/>
    <property type="evidence" value="ECO:0007669"/>
    <property type="project" value="UniProtKB-EC"/>
</dbReference>
<dbReference type="InterPro" id="IPR008250">
    <property type="entry name" value="ATPase_P-typ_transduc_dom_A_sf"/>
</dbReference>
<evidence type="ECO:0000256" key="3">
    <source>
        <dbReference type="ARBA" id="ARBA00012517"/>
    </source>
</evidence>
<dbReference type="EC" id="7.2.2.8" evidence="3"/>
<dbReference type="SFLD" id="SFLDG00002">
    <property type="entry name" value="C1.7:_P-type_atpase_like"/>
    <property type="match status" value="1"/>
</dbReference>
<dbReference type="GO" id="GO:0005507">
    <property type="term" value="F:copper ion binding"/>
    <property type="evidence" value="ECO:0007669"/>
    <property type="project" value="TreeGrafter"/>
</dbReference>
<dbReference type="PANTHER" id="PTHR43520">
    <property type="entry name" value="ATP7, ISOFORM B"/>
    <property type="match status" value="1"/>
</dbReference>
<keyword evidence="6 15" id="KW-0479">Metal-binding</keyword>
<dbReference type="NCBIfam" id="TIGR01525">
    <property type="entry name" value="ATPase-IB_hvy"/>
    <property type="match status" value="1"/>
</dbReference>
<feature type="transmembrane region" description="Helical" evidence="15">
    <location>
        <begin position="9"/>
        <end position="31"/>
    </location>
</feature>
<keyword evidence="10" id="KW-1278">Translocase</keyword>
<feature type="transmembrane region" description="Helical" evidence="15">
    <location>
        <begin position="613"/>
        <end position="632"/>
    </location>
</feature>
<feature type="domain" description="P-type ATPase A" evidence="16">
    <location>
        <begin position="130"/>
        <end position="230"/>
    </location>
</feature>
<dbReference type="InterPro" id="IPR018303">
    <property type="entry name" value="ATPase_P-typ_P_site"/>
</dbReference>
<dbReference type="OrthoDB" id="9813266at2"/>
<dbReference type="KEGG" id="lai:LAC30SC_10565"/>
<keyword evidence="5 15" id="KW-0812">Transmembrane</keyword>
<keyword evidence="13 15" id="KW-0472">Membrane</keyword>
<dbReference type="InterPro" id="IPR023214">
    <property type="entry name" value="HAD_sf"/>
</dbReference>
<feature type="transmembrane region" description="Helical" evidence="15">
    <location>
        <begin position="584"/>
        <end position="607"/>
    </location>
</feature>
<evidence type="ECO:0000256" key="2">
    <source>
        <dbReference type="ARBA" id="ARBA00006024"/>
    </source>
</evidence>
<keyword evidence="11 15" id="KW-1133">Transmembrane helix</keyword>
<comment type="catalytic activity">
    <reaction evidence="14">
        <text>Cu(+)(in) + ATP + H2O = Cu(+)(out) + ADP + phosphate + H(+)</text>
        <dbReference type="Rhea" id="RHEA:25792"/>
        <dbReference type="ChEBI" id="CHEBI:15377"/>
        <dbReference type="ChEBI" id="CHEBI:15378"/>
        <dbReference type="ChEBI" id="CHEBI:30616"/>
        <dbReference type="ChEBI" id="CHEBI:43474"/>
        <dbReference type="ChEBI" id="CHEBI:49552"/>
        <dbReference type="ChEBI" id="CHEBI:456216"/>
        <dbReference type="EC" id="7.2.2.8"/>
    </reaction>
</comment>
<dbReference type="GO" id="GO:0055070">
    <property type="term" value="P:copper ion homeostasis"/>
    <property type="evidence" value="ECO:0007669"/>
    <property type="project" value="TreeGrafter"/>
</dbReference>
<evidence type="ECO:0000256" key="5">
    <source>
        <dbReference type="ARBA" id="ARBA00022692"/>
    </source>
</evidence>
<dbReference type="Gene3D" id="3.40.50.1000">
    <property type="entry name" value="HAD superfamily/HAD-like"/>
    <property type="match status" value="1"/>
</dbReference>
<keyword evidence="8" id="KW-0406">Ion transport</keyword>
<keyword evidence="7 15" id="KW-0547">Nucleotide-binding</keyword>
<evidence type="ECO:0000256" key="13">
    <source>
        <dbReference type="ARBA" id="ARBA00023136"/>
    </source>
</evidence>
<dbReference type="Gene3D" id="3.40.1110.10">
    <property type="entry name" value="Calcium-transporting ATPase, cytoplasmic domain N"/>
    <property type="match status" value="1"/>
</dbReference>
<feature type="transmembrane region" description="Helical" evidence="15">
    <location>
        <begin position="67"/>
        <end position="89"/>
    </location>
</feature>
<proteinExistence type="inferred from homology"/>
<evidence type="ECO:0000313" key="18">
    <source>
        <dbReference type="Proteomes" id="UP000007491"/>
    </source>
</evidence>
<evidence type="ECO:0000256" key="14">
    <source>
        <dbReference type="ARBA" id="ARBA00049289"/>
    </source>
</evidence>
<dbReference type="Proteomes" id="UP000007491">
    <property type="component" value="Chromosome"/>
</dbReference>
<protein>
    <recommendedName>
        <fullName evidence="3">P-type Cu(+) transporter</fullName>
        <ecNumber evidence="3">7.2.2.8</ecNumber>
    </recommendedName>
</protein>
<dbReference type="SFLD" id="SFLDF00027">
    <property type="entry name" value="p-type_atpase"/>
    <property type="match status" value="1"/>
</dbReference>
<dbReference type="InterPro" id="IPR059000">
    <property type="entry name" value="ATPase_P-type_domA"/>
</dbReference>
<dbReference type="AlphaFoldDB" id="F0THM4"/>
<dbReference type="Pfam" id="PF00702">
    <property type="entry name" value="Hydrolase"/>
    <property type="match status" value="1"/>
</dbReference>
<comment type="subcellular location">
    <subcellularLocation>
        <location evidence="1">Cell membrane</location>
        <topology evidence="1">Multi-pass membrane protein</topology>
    </subcellularLocation>
</comment>
<dbReference type="InterPro" id="IPR023299">
    <property type="entry name" value="ATPase_P-typ_cyto_dom_N"/>
</dbReference>
<dbReference type="GO" id="GO:0016887">
    <property type="term" value="F:ATP hydrolysis activity"/>
    <property type="evidence" value="ECO:0007669"/>
    <property type="project" value="InterPro"/>
</dbReference>
<dbReference type="PRINTS" id="PR00943">
    <property type="entry name" value="CUATPASE"/>
</dbReference>
<evidence type="ECO:0000256" key="4">
    <source>
        <dbReference type="ARBA" id="ARBA00022475"/>
    </source>
</evidence>
<keyword evidence="12" id="KW-0186">Copper</keyword>
<dbReference type="InterPro" id="IPR023298">
    <property type="entry name" value="ATPase_P-typ_TM_dom_sf"/>
</dbReference>
<dbReference type="GO" id="GO:0005524">
    <property type="term" value="F:ATP binding"/>
    <property type="evidence" value="ECO:0007669"/>
    <property type="project" value="UniProtKB-UniRule"/>
</dbReference>
<dbReference type="SFLD" id="SFLDS00003">
    <property type="entry name" value="Haloacid_Dehalogenase"/>
    <property type="match status" value="1"/>
</dbReference>
<dbReference type="STRING" id="1604.LAC30SC_10565"/>
<evidence type="ECO:0000256" key="8">
    <source>
        <dbReference type="ARBA" id="ARBA00022796"/>
    </source>
</evidence>
<dbReference type="PROSITE" id="PS00154">
    <property type="entry name" value="ATPASE_E1_E2"/>
    <property type="match status" value="1"/>
</dbReference>
<dbReference type="SUPFAM" id="SSF81653">
    <property type="entry name" value="Calcium ATPase, transduction domain A"/>
    <property type="match status" value="1"/>
</dbReference>
<dbReference type="InterPro" id="IPR044492">
    <property type="entry name" value="P_typ_ATPase_HD_dom"/>
</dbReference>
<dbReference type="EMBL" id="CP002559">
    <property type="protein sequence ID" value="ADZ08206.1"/>
    <property type="molecule type" value="Genomic_DNA"/>
</dbReference>
<evidence type="ECO:0000256" key="10">
    <source>
        <dbReference type="ARBA" id="ARBA00022967"/>
    </source>
</evidence>
<evidence type="ECO:0000256" key="15">
    <source>
        <dbReference type="RuleBase" id="RU362081"/>
    </source>
</evidence>
<evidence type="ECO:0000256" key="11">
    <source>
        <dbReference type="ARBA" id="ARBA00022989"/>
    </source>
</evidence>
<evidence type="ECO:0000256" key="1">
    <source>
        <dbReference type="ARBA" id="ARBA00004651"/>
    </source>
</evidence>
<dbReference type="InterPro" id="IPR001757">
    <property type="entry name" value="P_typ_ATPase"/>
</dbReference>
<dbReference type="PANTHER" id="PTHR43520:SF8">
    <property type="entry name" value="P-TYPE CU(+) TRANSPORTER"/>
    <property type="match status" value="1"/>
</dbReference>
<evidence type="ECO:0000256" key="12">
    <source>
        <dbReference type="ARBA" id="ARBA00023008"/>
    </source>
</evidence>
<dbReference type="InterPro" id="IPR027256">
    <property type="entry name" value="P-typ_ATPase_IB"/>
</dbReference>
<dbReference type="PROSITE" id="PS01229">
    <property type="entry name" value="COF_2"/>
    <property type="match status" value="1"/>
</dbReference>
<feature type="transmembrane region" description="Helical" evidence="15">
    <location>
        <begin position="37"/>
        <end position="55"/>
    </location>
</feature>
<keyword evidence="8" id="KW-0187">Copper transport</keyword>
<dbReference type="GO" id="GO:0005886">
    <property type="term" value="C:plasma membrane"/>
    <property type="evidence" value="ECO:0007669"/>
    <property type="project" value="UniProtKB-SubCell"/>
</dbReference>
<evidence type="ECO:0000259" key="16">
    <source>
        <dbReference type="Pfam" id="PF00122"/>
    </source>
</evidence>
<keyword evidence="8" id="KW-0813">Transport</keyword>
<evidence type="ECO:0000256" key="7">
    <source>
        <dbReference type="ARBA" id="ARBA00022741"/>
    </source>
</evidence>
<dbReference type="CDD" id="cd02094">
    <property type="entry name" value="P-type_ATPase_Cu-like"/>
    <property type="match status" value="1"/>
</dbReference>
<dbReference type="Pfam" id="PF00122">
    <property type="entry name" value="E1-E2_ATPase"/>
    <property type="match status" value="1"/>
</dbReference>
<dbReference type="FunFam" id="2.70.150.10:FF:000020">
    <property type="entry name" value="Copper-exporting P-type ATPase A"/>
    <property type="match status" value="1"/>
</dbReference>
<dbReference type="NCBIfam" id="TIGR01494">
    <property type="entry name" value="ATPase_P-type"/>
    <property type="match status" value="1"/>
</dbReference>
<feature type="transmembrane region" description="Helical" evidence="15">
    <location>
        <begin position="274"/>
        <end position="300"/>
    </location>
</feature>
<gene>
    <name evidence="17" type="ordered locus">LAC30SC_10565</name>
</gene>
<keyword evidence="9 15" id="KW-0067">ATP-binding</keyword>
<evidence type="ECO:0000313" key="17">
    <source>
        <dbReference type="EMBL" id="ADZ08206.1"/>
    </source>
</evidence>
<dbReference type="Gene3D" id="2.70.150.10">
    <property type="entry name" value="Calcium-transporting ATPase, cytoplasmic transduction domain A"/>
    <property type="match status" value="1"/>
</dbReference>
<name>F0THM4_LACAM</name>
<dbReference type="GO" id="GO:0043682">
    <property type="term" value="F:P-type divalent copper transporter activity"/>
    <property type="evidence" value="ECO:0007669"/>
    <property type="project" value="TreeGrafter"/>
</dbReference>
<dbReference type="NCBIfam" id="TIGR01511">
    <property type="entry name" value="ATPase-IB1_Cu"/>
    <property type="match status" value="1"/>
</dbReference>
<dbReference type="SUPFAM" id="SSF56784">
    <property type="entry name" value="HAD-like"/>
    <property type="match status" value="1"/>
</dbReference>
<evidence type="ECO:0000256" key="6">
    <source>
        <dbReference type="ARBA" id="ARBA00022723"/>
    </source>
</evidence>
<feature type="transmembrane region" description="Helical" evidence="15">
    <location>
        <begin position="95"/>
        <end position="112"/>
    </location>
</feature>
<organism evidence="17 18">
    <name type="scientific">Lactobacillus amylovorus</name>
    <dbReference type="NCBI Taxonomy" id="1604"/>
    <lineage>
        <taxon>Bacteria</taxon>
        <taxon>Bacillati</taxon>
        <taxon>Bacillota</taxon>
        <taxon>Bacilli</taxon>
        <taxon>Lactobacillales</taxon>
        <taxon>Lactobacillaceae</taxon>
        <taxon>Lactobacillus</taxon>
    </lineage>
</organism>
<feature type="transmembrane region" description="Helical" evidence="15">
    <location>
        <begin position="249"/>
        <end position="268"/>
    </location>
</feature>
<reference key="2">
    <citation type="submission" date="2011-02" db="EMBL/GenBank/DDBJ databases">
        <authorList>
            <person name="Roh H."/>
            <person name="Ko H.-J."/>
            <person name="Kim S.-H."/>
            <person name="Choi I.-G."/>
            <person name="Oh S."/>
        </authorList>
    </citation>
    <scope>NUCLEOTIDE SEQUENCE</scope>
    <source>
        <strain>30SC</strain>
    </source>
</reference>
<sequence>MKLSNIKRFWISFILSIPMLIQMFAMPFHWMMPGYNWIAFITTTIIMAISAAPYWSSAWAAFKHHSANMNTLVAVGTAVAYFYSIFAMFTGHEVYFESAAFVTVFVLLGDAMEEKMHNNASNALAKLIDLQAKDAEVERNGEFVKVPLDQVKVGDIIRVKPGEKVPVDGVIVDGSTTIDESMVTGESMPVTKKKGDDVVGSTINTNGTFNFKATKVGSDTMLSQIVDLVKKAQTSHAPIQNLTDKISNIFVPAVLIIAIITFVIWYVFLNAPLVTALLFAVSVVVIACPCALGLATPTALMVGTARSAKMGVLIKNGEVLEEVSDLDTVVFDKTGTITVGKPQVTDVVGDQNKVLTIAASLEENSEHPLATAVVKKAKEDKIALAQVKNFAAIEGKGVRASYDGQTAFVGSDRLLEDISISQEMKDQAIKLQKEAKTVVYVGLGQEIIGLIAIQDVPKPSSKAAIAELKKRGLKTIMLTGDNPNVANAIGKEVSIDQVIAGVLPTEKAAEIKKLQDEGRKVAFVGDGINDAPALSTADVGIAMGSGTDVAIESGGIVLVQNDLMGVVRALDISKKTFNRIKLNLFWALIYNTIGIPIAAGLFMGLGLTLSPELAGLAMAFSSVSVVTSSLLLNKTKIAGATA</sequence>
<dbReference type="SUPFAM" id="SSF81665">
    <property type="entry name" value="Calcium ATPase, transmembrane domain M"/>
    <property type="match status" value="1"/>
</dbReference>
<dbReference type="PRINTS" id="PR00119">
    <property type="entry name" value="CATATPASE"/>
</dbReference>
<accession>F0THM4</accession>
<reference evidence="17 18" key="1">
    <citation type="journal article" date="2011" name="J. Bacteriol.">
        <title>Complete genome sequencing of Lactobacillus acidophilus 30SC, isolated from swine intestine.</title>
        <authorList>
            <person name="Oh S."/>
            <person name="Roh H."/>
            <person name="Ko H.J."/>
            <person name="Kim S."/>
            <person name="Kim K.H."/>
            <person name="Lee S.E."/>
            <person name="Chang I.S."/>
            <person name="Kim S."/>
            <person name="Choi I.G."/>
        </authorList>
    </citation>
    <scope>NUCLEOTIDE SEQUENCE [LARGE SCALE GENOMIC DNA]</scope>
    <source>
        <strain evidence="17 18">30SC</strain>
    </source>
</reference>
<comment type="similarity">
    <text evidence="2 15">Belongs to the cation transport ATPase (P-type) (TC 3.A.3) family. Type IB subfamily.</text>
</comment>
<dbReference type="HOGENOM" id="CLU_001771_0_3_9"/>
<keyword evidence="4 15" id="KW-1003">Cell membrane</keyword>
<dbReference type="RefSeq" id="WP_013642596.1">
    <property type="nucleotide sequence ID" value="NC_015214.1"/>
</dbReference>
<dbReference type="InterPro" id="IPR036412">
    <property type="entry name" value="HAD-like_sf"/>
</dbReference>
<evidence type="ECO:0000256" key="9">
    <source>
        <dbReference type="ARBA" id="ARBA00022840"/>
    </source>
</evidence>